<keyword evidence="2" id="KW-1185">Reference proteome</keyword>
<reference evidence="1" key="1">
    <citation type="submission" date="2023-03" db="EMBL/GenBank/DDBJ databases">
        <title>Amycolatopsis taiwanensis NBRC 103393.</title>
        <authorList>
            <person name="Ichikawa N."/>
            <person name="Sato H."/>
            <person name="Tonouchi N."/>
        </authorList>
    </citation>
    <scope>NUCLEOTIDE SEQUENCE</scope>
    <source>
        <strain evidence="1">NBRC 103393</strain>
    </source>
</reference>
<organism evidence="1 2">
    <name type="scientific">Amycolatopsis taiwanensis</name>
    <dbReference type="NCBI Taxonomy" id="342230"/>
    <lineage>
        <taxon>Bacteria</taxon>
        <taxon>Bacillati</taxon>
        <taxon>Actinomycetota</taxon>
        <taxon>Actinomycetes</taxon>
        <taxon>Pseudonocardiales</taxon>
        <taxon>Pseudonocardiaceae</taxon>
        <taxon>Amycolatopsis</taxon>
    </lineage>
</organism>
<proteinExistence type="predicted"/>
<evidence type="ECO:0000313" key="1">
    <source>
        <dbReference type="EMBL" id="GLY70272.1"/>
    </source>
</evidence>
<dbReference type="EMBL" id="BSTI01000021">
    <property type="protein sequence ID" value="GLY70272.1"/>
    <property type="molecule type" value="Genomic_DNA"/>
</dbReference>
<name>A0A9W6RA05_9PSEU</name>
<sequence>MLVAMDQGVAIEVHLRVVVGNALVARGGPDRHGFGDLGPEHWDARVDAGAGFDPSGEAAHGQVCGVAGHQGFTWAQVVAFGVAQHAEVVVGPGGDAGRGGEKPAAEVPERVASVLAESDLVALMSGFLGENHQQFLLEAGQRVPVRIVRVEQVEPVAQGLGDLPPQAGPHPQPVVAAGFDHGGNADLVRLGGLGGHEVDPVLAGGEVGACGQGRVGGERAHRCSPSVFGVGVPG</sequence>
<evidence type="ECO:0000313" key="2">
    <source>
        <dbReference type="Proteomes" id="UP001165136"/>
    </source>
</evidence>
<dbReference type="Proteomes" id="UP001165136">
    <property type="component" value="Unassembled WGS sequence"/>
</dbReference>
<dbReference type="AlphaFoldDB" id="A0A9W6RA05"/>
<gene>
    <name evidence="1" type="ORF">Atai01_68910</name>
</gene>
<accession>A0A9W6RA05</accession>
<protein>
    <submittedName>
        <fullName evidence="1">Uncharacterized protein</fullName>
    </submittedName>
</protein>
<comment type="caution">
    <text evidence="1">The sequence shown here is derived from an EMBL/GenBank/DDBJ whole genome shotgun (WGS) entry which is preliminary data.</text>
</comment>